<dbReference type="AlphaFoldDB" id="A0A1D9G043"/>
<evidence type="ECO:0000313" key="1">
    <source>
        <dbReference type="EMBL" id="AOY80987.1"/>
    </source>
</evidence>
<dbReference type="EMBL" id="CP017708">
    <property type="protein sequence ID" value="AOY80987.1"/>
    <property type="molecule type" value="Genomic_DNA"/>
</dbReference>
<evidence type="ECO:0000313" key="2">
    <source>
        <dbReference type="Proteomes" id="UP000176944"/>
    </source>
</evidence>
<sequence length="68" mass="8231">MLAQINRVNCQEFNDLFVEEICLEDVSIEDDAIKFVYSFDLFNTNHKYNLRCYQFRFHPRKPIVMAHT</sequence>
<organism evidence="1 2">
    <name type="scientific">Moorena producens (strain JHB)</name>
    <dbReference type="NCBI Taxonomy" id="1454205"/>
    <lineage>
        <taxon>Bacteria</taxon>
        <taxon>Bacillati</taxon>
        <taxon>Cyanobacteriota</taxon>
        <taxon>Cyanophyceae</taxon>
        <taxon>Coleofasciculales</taxon>
        <taxon>Coleofasciculaceae</taxon>
        <taxon>Moorena</taxon>
    </lineage>
</organism>
<protein>
    <submittedName>
        <fullName evidence="1">Uncharacterized protein</fullName>
    </submittedName>
</protein>
<name>A0A1D9G043_MOOP1</name>
<gene>
    <name evidence="1" type="ORF">BJP36_14820</name>
</gene>
<accession>A0A1D9G043</accession>
<reference evidence="2" key="1">
    <citation type="submission" date="2016-10" db="EMBL/GenBank/DDBJ databases">
        <title>Comparative genomics uncovers the prolific and rare metabolic potential of the cyanobacterial genus Moorea.</title>
        <authorList>
            <person name="Leao T."/>
            <person name="Castelao G."/>
            <person name="Korobeynikov A."/>
            <person name="Monroe E.A."/>
            <person name="Podell S."/>
            <person name="Glukhov E."/>
            <person name="Allen E."/>
            <person name="Gerwick W.H."/>
            <person name="Gerwick L."/>
        </authorList>
    </citation>
    <scope>NUCLEOTIDE SEQUENCE [LARGE SCALE GENOMIC DNA]</scope>
    <source>
        <strain evidence="2">JHB</strain>
    </source>
</reference>
<proteinExistence type="predicted"/>
<dbReference type="Proteomes" id="UP000176944">
    <property type="component" value="Chromosome"/>
</dbReference>